<reference evidence="9" key="2">
    <citation type="submission" date="2010-07" db="EMBL/GenBank/DDBJ databases">
        <authorList>
            <consortium name="The Broad Institute Genome Sequencing Platform"/>
            <consortium name="Broad Institute Genome Sequencing Center for Infectious Disease"/>
            <person name="Ma L.-J."/>
            <person name="Dead R."/>
            <person name="Young S."/>
            <person name="Zeng Q."/>
            <person name="Koehrsen M."/>
            <person name="Alvarado L."/>
            <person name="Berlin A."/>
            <person name="Chapman S.B."/>
            <person name="Chen Z."/>
            <person name="Freedman E."/>
            <person name="Gellesch M."/>
            <person name="Goldberg J."/>
            <person name="Griggs A."/>
            <person name="Gujja S."/>
            <person name="Heilman E.R."/>
            <person name="Heiman D."/>
            <person name="Hepburn T."/>
            <person name="Howarth C."/>
            <person name="Jen D."/>
            <person name="Larson L."/>
            <person name="Mehta T."/>
            <person name="Neiman D."/>
            <person name="Pearson M."/>
            <person name="Roberts A."/>
            <person name="Saif S."/>
            <person name="Shea T."/>
            <person name="Shenoy N."/>
            <person name="Sisk P."/>
            <person name="Stolte C."/>
            <person name="Sykes S."/>
            <person name="Walk T."/>
            <person name="White J."/>
            <person name="Yandava C."/>
            <person name="Haas B."/>
            <person name="Nusbaum C."/>
            <person name="Birren B."/>
        </authorList>
    </citation>
    <scope>NUCLEOTIDE SEQUENCE</scope>
    <source>
        <strain evidence="9">R3-111a-1</strain>
    </source>
</reference>
<dbReference type="EMBL" id="GL385398">
    <property type="protein sequence ID" value="EJT74295.1"/>
    <property type="molecule type" value="Genomic_DNA"/>
</dbReference>
<reference evidence="10" key="5">
    <citation type="submission" date="2018-04" db="UniProtKB">
        <authorList>
            <consortium name="EnsemblFungi"/>
        </authorList>
    </citation>
    <scope>IDENTIFICATION</scope>
    <source>
        <strain evidence="10">R3-111a-1</strain>
    </source>
</reference>
<accession>J3P3Q1</accession>
<feature type="compositionally biased region" description="Low complexity" evidence="6">
    <location>
        <begin position="65"/>
        <end position="87"/>
    </location>
</feature>
<dbReference type="GO" id="GO:0016020">
    <property type="term" value="C:membrane"/>
    <property type="evidence" value="ECO:0007669"/>
    <property type="project" value="InterPro"/>
</dbReference>
<evidence type="ECO:0000313" key="10">
    <source>
        <dbReference type="EnsemblFungi" id="EJT74295"/>
    </source>
</evidence>
<feature type="domain" description="SUN" evidence="8">
    <location>
        <begin position="203"/>
        <end position="371"/>
    </location>
</feature>
<reference evidence="11" key="1">
    <citation type="submission" date="2010-07" db="EMBL/GenBank/DDBJ databases">
        <title>The genome sequence of Gaeumannomyces graminis var. tritici strain R3-111a-1.</title>
        <authorList>
            <consortium name="The Broad Institute Genome Sequencing Platform"/>
            <person name="Ma L.-J."/>
            <person name="Dead R."/>
            <person name="Young S."/>
            <person name="Zeng Q."/>
            <person name="Koehrsen M."/>
            <person name="Alvarado L."/>
            <person name="Berlin A."/>
            <person name="Chapman S.B."/>
            <person name="Chen Z."/>
            <person name="Freedman E."/>
            <person name="Gellesch M."/>
            <person name="Goldberg J."/>
            <person name="Griggs A."/>
            <person name="Gujja S."/>
            <person name="Heilman E.R."/>
            <person name="Heiman D."/>
            <person name="Hepburn T."/>
            <person name="Howarth C."/>
            <person name="Jen D."/>
            <person name="Larson L."/>
            <person name="Mehta T."/>
            <person name="Neiman D."/>
            <person name="Pearson M."/>
            <person name="Roberts A."/>
            <person name="Saif S."/>
            <person name="Shea T."/>
            <person name="Shenoy N."/>
            <person name="Sisk P."/>
            <person name="Stolte C."/>
            <person name="Sykes S."/>
            <person name="Walk T."/>
            <person name="White J."/>
            <person name="Yandava C."/>
            <person name="Haas B."/>
            <person name="Nusbaum C."/>
            <person name="Birren B."/>
        </authorList>
    </citation>
    <scope>NUCLEOTIDE SEQUENCE [LARGE SCALE GENOMIC DNA]</scope>
    <source>
        <strain evidence="11">R3-111a-1</strain>
    </source>
</reference>
<evidence type="ECO:0000256" key="7">
    <source>
        <dbReference type="SAM" id="SignalP"/>
    </source>
</evidence>
<dbReference type="Proteomes" id="UP000006039">
    <property type="component" value="Unassembled WGS sequence"/>
</dbReference>
<feature type="region of interest" description="Disordered" evidence="6">
    <location>
        <begin position="65"/>
        <end position="110"/>
    </location>
</feature>
<comment type="subcellular location">
    <subcellularLocation>
        <location evidence="1">Endomembrane system</location>
    </subcellularLocation>
</comment>
<dbReference type="STRING" id="644352.J3P3Q1"/>
<dbReference type="VEuPathDB" id="FungiDB:GGTG_08138"/>
<organism evidence="9">
    <name type="scientific">Gaeumannomyces tritici (strain R3-111a-1)</name>
    <name type="common">Wheat and barley take-all root rot fungus</name>
    <name type="synonym">Gaeumannomyces graminis var. tritici</name>
    <dbReference type="NCBI Taxonomy" id="644352"/>
    <lineage>
        <taxon>Eukaryota</taxon>
        <taxon>Fungi</taxon>
        <taxon>Dikarya</taxon>
        <taxon>Ascomycota</taxon>
        <taxon>Pezizomycotina</taxon>
        <taxon>Sordariomycetes</taxon>
        <taxon>Sordariomycetidae</taxon>
        <taxon>Magnaporthales</taxon>
        <taxon>Magnaporthaceae</taxon>
        <taxon>Gaeumannomyces</taxon>
    </lineage>
</organism>
<dbReference type="EnsemblFungi" id="EJT74295">
    <property type="protein sequence ID" value="EJT74295"/>
    <property type="gene ID" value="GGTG_08138"/>
</dbReference>
<feature type="region of interest" description="Disordered" evidence="6">
    <location>
        <begin position="791"/>
        <end position="882"/>
    </location>
</feature>
<evidence type="ECO:0000256" key="2">
    <source>
        <dbReference type="ARBA" id="ARBA00022692"/>
    </source>
</evidence>
<dbReference type="PANTHER" id="PTHR12953">
    <property type="entry name" value="MEMBRANE PROTEIN CH1 RELATED"/>
    <property type="match status" value="1"/>
</dbReference>
<feature type="signal peptide" evidence="7">
    <location>
        <begin position="1"/>
        <end position="26"/>
    </location>
</feature>
<feature type="chain" id="PRO_5015094808" description="SUN domain-containing protein" evidence="7">
    <location>
        <begin position="27"/>
        <end position="1005"/>
    </location>
</feature>
<proteinExistence type="predicted"/>
<dbReference type="RefSeq" id="XP_009224239.1">
    <property type="nucleotide sequence ID" value="XM_009225975.1"/>
</dbReference>
<dbReference type="GO" id="GO:0034975">
    <property type="term" value="P:protein folding in endoplasmic reticulum"/>
    <property type="evidence" value="ECO:0007669"/>
    <property type="project" value="TreeGrafter"/>
</dbReference>
<feature type="compositionally biased region" description="Polar residues" evidence="6">
    <location>
        <begin position="406"/>
        <end position="420"/>
    </location>
</feature>
<evidence type="ECO:0000256" key="4">
    <source>
        <dbReference type="ARBA" id="ARBA00023136"/>
    </source>
</evidence>
<dbReference type="FunCoup" id="J3P3Q1">
    <property type="interactions" value="39"/>
</dbReference>
<gene>
    <name evidence="10" type="primary">20348596</name>
    <name evidence="9" type="ORF">GGTG_08138</name>
</gene>
<feature type="coiled-coil region" evidence="5">
    <location>
        <begin position="713"/>
        <end position="740"/>
    </location>
</feature>
<dbReference type="eggNOG" id="KOG1396">
    <property type="taxonomic scope" value="Eukaryota"/>
</dbReference>
<feature type="compositionally biased region" description="Polar residues" evidence="6">
    <location>
        <begin position="588"/>
        <end position="603"/>
    </location>
</feature>
<evidence type="ECO:0000259" key="8">
    <source>
        <dbReference type="PROSITE" id="PS51469"/>
    </source>
</evidence>
<feature type="compositionally biased region" description="Low complexity" evidence="6">
    <location>
        <begin position="531"/>
        <end position="569"/>
    </location>
</feature>
<reference evidence="10" key="4">
    <citation type="journal article" date="2015" name="G3 (Bethesda)">
        <title>Genome sequences of three phytopathogenic species of the Magnaporthaceae family of fungi.</title>
        <authorList>
            <person name="Okagaki L.H."/>
            <person name="Nunes C.C."/>
            <person name="Sailsbery J."/>
            <person name="Clay B."/>
            <person name="Brown D."/>
            <person name="John T."/>
            <person name="Oh Y."/>
            <person name="Young N."/>
            <person name="Fitzgerald M."/>
            <person name="Haas B.J."/>
            <person name="Zeng Q."/>
            <person name="Young S."/>
            <person name="Adiconis X."/>
            <person name="Fan L."/>
            <person name="Levin J.Z."/>
            <person name="Mitchell T.K."/>
            <person name="Okubara P.A."/>
            <person name="Farman M.L."/>
            <person name="Kohn L.M."/>
            <person name="Birren B."/>
            <person name="Ma L.-J."/>
            <person name="Dean R.A."/>
        </authorList>
    </citation>
    <scope>NUCLEOTIDE SEQUENCE</scope>
    <source>
        <strain evidence="10">R3-111a-1</strain>
    </source>
</reference>
<evidence type="ECO:0000256" key="6">
    <source>
        <dbReference type="SAM" id="MobiDB-lite"/>
    </source>
</evidence>
<feature type="compositionally biased region" description="Basic and acidic residues" evidence="6">
    <location>
        <begin position="91"/>
        <end position="104"/>
    </location>
</feature>
<dbReference type="PANTHER" id="PTHR12953:SF0">
    <property type="entry name" value="SUN DOMAIN-CONTAINING OSSIFICATION FACTOR"/>
    <property type="match status" value="1"/>
</dbReference>
<evidence type="ECO:0000256" key="3">
    <source>
        <dbReference type="ARBA" id="ARBA00022989"/>
    </source>
</evidence>
<dbReference type="GeneID" id="20348596"/>
<keyword evidence="11" id="KW-1185">Reference proteome</keyword>
<dbReference type="GO" id="GO:0005737">
    <property type="term" value="C:cytoplasm"/>
    <property type="evidence" value="ECO:0007669"/>
    <property type="project" value="TreeGrafter"/>
</dbReference>
<sequence length="1005" mass="108118">MQLQATGRTLLYLTAAWGLLPQPCLARDAASCEARTVNYITHSLPQQCLRTAWSATAATPLPAAGAPSSLPAPGSDAAAAAAAAAADESPDDARLHEKRRRDEAAADSQDLATSSFMSFEEWKELQLKKTGQDPADFKGRKHHERDRDDYASSRNDFDSIGDDGEINLDFVALSEKVSEITVSGGRSDGSSVASHDQQLQTARDANEDLIMHDGYKRSKDAGKTCKERFSFASFDAGAAVLKTGPRTKNAKAILVENKDSYMLLECSQKNKFVIIELSDDIQVDTVVLANFEFFSSMVRTFRVSVSGLYPVKLGGWTDLGTFEARNQRDIQAFLVEHPQIFAKYIRIEFLTHYGSEYYCPISLVRVHGTRMIDSWKEAQGGRDDDDEAGIDSVPHNQPDSAEPATLPQQPQEAVSPTWEQEPQPPSPRRSVADAAKATTTAVTTAVGLSPWRPVFYEFTRLDVCEVPTQTVGQNMAADGQRPRLASSHLDHLSDAASISDHDHPGISPLSLPASTAADSLFKEHYSPPANASLADPAASSYPDPASSSSQLHSSSSSSPSQRPRDAPQSGSAPHRARPESPHSGQPKAPTSVSKPSSQVTNRASAPAKASGAVPSSSRNRTGTNTGAAAAPSPTVQESFFKTVAKRLQLLESNTSLSLQYIEDQSRFLQEALIKMERKQISRVDAFLDGLNRTVLAELRSVRQQYDQIWQSTVIALESQRDQSQREIVALSSRLNLLADEVVFQKRMAILQSLLLLACLGLIVFSRGFGGPGASTSSNIVASSAYRPWTAWPSSPPPSAGIPGMTPMREGADDSPLPSPSPSPPRRGSTPGRYDPSTPRGPRGTPAHIRLHSIAYSDKTLPLTPTSEYGDDDGRRGNATPSIHVVDESGASSFFEDASSFELLHKSDGDRDGDTSTESLYSSDGIVPATEVQPGIEVKERTPPPEEEVVVPGSQEGEAVAVGQEPTPDASGDDEESGPPLTRTGMAQFGDARKPLPALPEDPDPS</sequence>
<protein>
    <recommendedName>
        <fullName evidence="8">SUN domain-containing protein</fullName>
    </recommendedName>
</protein>
<keyword evidence="2" id="KW-0812">Transmembrane</keyword>
<feature type="region of interest" description="Disordered" evidence="6">
    <location>
        <begin position="378"/>
        <end position="436"/>
    </location>
</feature>
<dbReference type="AlphaFoldDB" id="J3P3Q1"/>
<evidence type="ECO:0000256" key="1">
    <source>
        <dbReference type="ARBA" id="ARBA00004308"/>
    </source>
</evidence>
<evidence type="ECO:0000256" key="5">
    <source>
        <dbReference type="SAM" id="Coils"/>
    </source>
</evidence>
<keyword evidence="7" id="KW-0732">Signal</keyword>
<dbReference type="InterPro" id="IPR045120">
    <property type="entry name" value="Suco/Slp1-like"/>
</dbReference>
<feature type="compositionally biased region" description="Basic and acidic residues" evidence="6">
    <location>
        <begin position="904"/>
        <end position="913"/>
    </location>
</feature>
<keyword evidence="4" id="KW-0472">Membrane</keyword>
<dbReference type="PROSITE" id="PS51469">
    <property type="entry name" value="SUN"/>
    <property type="match status" value="1"/>
</dbReference>
<feature type="region of interest" description="Disordered" evidence="6">
    <location>
        <begin position="527"/>
        <end position="633"/>
    </location>
</feature>
<evidence type="ECO:0000313" key="9">
    <source>
        <dbReference type="EMBL" id="EJT74295.1"/>
    </source>
</evidence>
<evidence type="ECO:0000313" key="11">
    <source>
        <dbReference type="Proteomes" id="UP000006039"/>
    </source>
</evidence>
<feature type="region of interest" description="Disordered" evidence="6">
    <location>
        <begin position="130"/>
        <end position="158"/>
    </location>
</feature>
<keyword evidence="3" id="KW-1133">Transmembrane helix</keyword>
<dbReference type="GO" id="GO:0012505">
    <property type="term" value="C:endomembrane system"/>
    <property type="evidence" value="ECO:0007669"/>
    <property type="project" value="UniProtKB-SubCell"/>
</dbReference>
<dbReference type="OrthoDB" id="266334at2759"/>
<feature type="compositionally biased region" description="Low complexity" evidence="6">
    <location>
        <begin position="618"/>
        <end position="630"/>
    </location>
</feature>
<dbReference type="InterPro" id="IPR012919">
    <property type="entry name" value="SUN_dom"/>
</dbReference>
<dbReference type="Gene3D" id="2.60.120.260">
    <property type="entry name" value="Galactose-binding domain-like"/>
    <property type="match status" value="1"/>
</dbReference>
<feature type="compositionally biased region" description="Basic and acidic residues" evidence="6">
    <location>
        <begin position="145"/>
        <end position="157"/>
    </location>
</feature>
<feature type="region of interest" description="Disordered" evidence="6">
    <location>
        <begin position="904"/>
        <end position="1005"/>
    </location>
</feature>
<dbReference type="Pfam" id="PF07738">
    <property type="entry name" value="Sad1_UNC"/>
    <property type="match status" value="1"/>
</dbReference>
<keyword evidence="5" id="KW-0175">Coiled coil</keyword>
<reference evidence="9" key="3">
    <citation type="submission" date="2010-09" db="EMBL/GenBank/DDBJ databases">
        <title>Annotation of Gaeumannomyces graminis var. tritici R3-111a-1.</title>
        <authorList>
            <consortium name="The Broad Institute Genome Sequencing Platform"/>
            <person name="Ma L.-J."/>
            <person name="Dead R."/>
            <person name="Young S.K."/>
            <person name="Zeng Q."/>
            <person name="Gargeya S."/>
            <person name="Fitzgerald M."/>
            <person name="Haas B."/>
            <person name="Abouelleil A."/>
            <person name="Alvarado L."/>
            <person name="Arachchi H.M."/>
            <person name="Berlin A."/>
            <person name="Brown A."/>
            <person name="Chapman S.B."/>
            <person name="Chen Z."/>
            <person name="Dunbar C."/>
            <person name="Freedman E."/>
            <person name="Gearin G."/>
            <person name="Gellesch M."/>
            <person name="Goldberg J."/>
            <person name="Griggs A."/>
            <person name="Gujja S."/>
            <person name="Heiman D."/>
            <person name="Howarth C."/>
            <person name="Larson L."/>
            <person name="Lui A."/>
            <person name="MacDonald P.J.P."/>
            <person name="Mehta T."/>
            <person name="Montmayeur A."/>
            <person name="Murphy C."/>
            <person name="Neiman D."/>
            <person name="Pearson M."/>
            <person name="Priest M."/>
            <person name="Roberts A."/>
            <person name="Saif S."/>
            <person name="Shea T."/>
            <person name="Shenoy N."/>
            <person name="Sisk P."/>
            <person name="Stolte C."/>
            <person name="Sykes S."/>
            <person name="Yandava C."/>
            <person name="Wortman J."/>
            <person name="Nusbaum C."/>
            <person name="Birren B."/>
        </authorList>
    </citation>
    <scope>NUCLEOTIDE SEQUENCE</scope>
    <source>
        <strain evidence="9">R3-111a-1</strain>
    </source>
</reference>
<dbReference type="HOGENOM" id="CLU_006633_0_1_1"/>
<name>J3P3Q1_GAET3</name>